<name>A0A917J3H1_9BACT</name>
<dbReference type="InterPro" id="IPR053865">
    <property type="entry name" value="DUF6934"/>
</dbReference>
<dbReference type="Pfam" id="PF22028">
    <property type="entry name" value="DUF6934"/>
    <property type="match status" value="1"/>
</dbReference>
<sequence length="152" mass="17521">MKYEKYDDVKVSSDRLEYGFISYGPKGAIQKIIHFDFIEEVGVYNLAFGNLKPDGSIDDLSVNDNQDRNKILATVVYSVSLFCKEYPHAWIYFSGSTAHRTRLYRMAIAVNLDELSADFEILGLVKDMEGFVHIPFRKGIDYFGFLIRRKNV</sequence>
<organism evidence="1 2">
    <name type="scientific">Filimonas zeae</name>
    <dbReference type="NCBI Taxonomy" id="1737353"/>
    <lineage>
        <taxon>Bacteria</taxon>
        <taxon>Pseudomonadati</taxon>
        <taxon>Bacteroidota</taxon>
        <taxon>Chitinophagia</taxon>
        <taxon>Chitinophagales</taxon>
        <taxon>Chitinophagaceae</taxon>
        <taxon>Filimonas</taxon>
    </lineage>
</organism>
<dbReference type="EMBL" id="BMIB01000003">
    <property type="protein sequence ID" value="GGH74217.1"/>
    <property type="molecule type" value="Genomic_DNA"/>
</dbReference>
<evidence type="ECO:0000313" key="1">
    <source>
        <dbReference type="EMBL" id="GGH74217.1"/>
    </source>
</evidence>
<protein>
    <submittedName>
        <fullName evidence="1">Uncharacterized protein</fullName>
    </submittedName>
</protein>
<keyword evidence="2" id="KW-1185">Reference proteome</keyword>
<dbReference type="RefSeq" id="WP_188954911.1">
    <property type="nucleotide sequence ID" value="NZ_BMIB01000003.1"/>
</dbReference>
<accession>A0A917J3H1</accession>
<gene>
    <name evidence="1" type="ORF">GCM10011379_36600</name>
</gene>
<dbReference type="Proteomes" id="UP000627292">
    <property type="component" value="Unassembled WGS sequence"/>
</dbReference>
<comment type="caution">
    <text evidence="1">The sequence shown here is derived from an EMBL/GenBank/DDBJ whole genome shotgun (WGS) entry which is preliminary data.</text>
</comment>
<reference evidence="1" key="1">
    <citation type="journal article" date="2014" name="Int. J. Syst. Evol. Microbiol.">
        <title>Complete genome sequence of Corynebacterium casei LMG S-19264T (=DSM 44701T), isolated from a smear-ripened cheese.</title>
        <authorList>
            <consortium name="US DOE Joint Genome Institute (JGI-PGF)"/>
            <person name="Walter F."/>
            <person name="Albersmeier A."/>
            <person name="Kalinowski J."/>
            <person name="Ruckert C."/>
        </authorList>
    </citation>
    <scope>NUCLEOTIDE SEQUENCE</scope>
    <source>
        <strain evidence="1">CGMCC 1.15290</strain>
    </source>
</reference>
<evidence type="ECO:0000313" key="2">
    <source>
        <dbReference type="Proteomes" id="UP000627292"/>
    </source>
</evidence>
<reference evidence="1" key="2">
    <citation type="submission" date="2020-09" db="EMBL/GenBank/DDBJ databases">
        <authorList>
            <person name="Sun Q."/>
            <person name="Zhou Y."/>
        </authorList>
    </citation>
    <scope>NUCLEOTIDE SEQUENCE</scope>
    <source>
        <strain evidence="1">CGMCC 1.15290</strain>
    </source>
</reference>
<proteinExistence type="predicted"/>
<dbReference type="AlphaFoldDB" id="A0A917J3H1"/>